<organism evidence="3">
    <name type="scientific">Ixodes ricinus</name>
    <name type="common">Common tick</name>
    <name type="synonym">Acarus ricinus</name>
    <dbReference type="NCBI Taxonomy" id="34613"/>
    <lineage>
        <taxon>Eukaryota</taxon>
        <taxon>Metazoa</taxon>
        <taxon>Ecdysozoa</taxon>
        <taxon>Arthropoda</taxon>
        <taxon>Chelicerata</taxon>
        <taxon>Arachnida</taxon>
        <taxon>Acari</taxon>
        <taxon>Parasitiformes</taxon>
        <taxon>Ixodida</taxon>
        <taxon>Ixodoidea</taxon>
        <taxon>Ixodidae</taxon>
        <taxon>Ixodinae</taxon>
        <taxon>Ixodes</taxon>
    </lineage>
</organism>
<feature type="region of interest" description="Disordered" evidence="1">
    <location>
        <begin position="63"/>
        <end position="89"/>
    </location>
</feature>
<accession>A0A6B0V345</accession>
<evidence type="ECO:0008006" key="4">
    <source>
        <dbReference type="Google" id="ProtNLM"/>
    </source>
</evidence>
<feature type="signal peptide" evidence="2">
    <location>
        <begin position="1"/>
        <end position="23"/>
    </location>
</feature>
<reference evidence="3" key="1">
    <citation type="submission" date="2019-12" db="EMBL/GenBank/DDBJ databases">
        <title>An insight into the sialome of adult female Ixodes ricinus ticks feeding for 6 days.</title>
        <authorList>
            <person name="Perner J."/>
            <person name="Ribeiro J.M.C."/>
        </authorList>
    </citation>
    <scope>NUCLEOTIDE SEQUENCE</scope>
    <source>
        <strain evidence="3">Semi-engorged</strain>
        <tissue evidence="3">Salivary glands</tissue>
    </source>
</reference>
<dbReference type="AlphaFoldDB" id="A0A6B0V345"/>
<dbReference type="EMBL" id="GIFC01014173">
    <property type="protein sequence ID" value="MXU96256.1"/>
    <property type="molecule type" value="Transcribed_RNA"/>
</dbReference>
<evidence type="ECO:0000256" key="2">
    <source>
        <dbReference type="SAM" id="SignalP"/>
    </source>
</evidence>
<sequence>MTARHLVVTSTARLVIFLGFSSGDGTWSMARSSSVEIRRSQCTLSCCLTRDLAGKDNALAVSMRGGKRSSPRRRSVPALEGPRGKGMPGRHLADAGLGSVLLCTTSFFDAVHEWDDWDISSWKRSNGSVGNLWLLPGTGLRDVVLPARAILWGVRVSAALASPPGSCLTKLRRLDDISISASVLHFHSSSLCRLAMTEFFSFSSAWCCQS</sequence>
<protein>
    <recommendedName>
        <fullName evidence="4">Secreted protein</fullName>
    </recommendedName>
</protein>
<evidence type="ECO:0000256" key="1">
    <source>
        <dbReference type="SAM" id="MobiDB-lite"/>
    </source>
</evidence>
<proteinExistence type="predicted"/>
<feature type="chain" id="PRO_5025582953" description="Secreted protein" evidence="2">
    <location>
        <begin position="24"/>
        <end position="210"/>
    </location>
</feature>
<feature type="compositionally biased region" description="Basic residues" evidence="1">
    <location>
        <begin position="65"/>
        <end position="75"/>
    </location>
</feature>
<keyword evidence="2" id="KW-0732">Signal</keyword>
<evidence type="ECO:0000313" key="3">
    <source>
        <dbReference type="EMBL" id="MXU96256.1"/>
    </source>
</evidence>
<name>A0A6B0V345_IXORI</name>